<dbReference type="GO" id="GO:0008830">
    <property type="term" value="F:dTDP-4-dehydrorhamnose 3,5-epimerase activity"/>
    <property type="evidence" value="ECO:0007669"/>
    <property type="project" value="UniProtKB-EC"/>
</dbReference>
<dbReference type="RefSeq" id="WP_251260320.1">
    <property type="nucleotide sequence ID" value="NZ_JAMQGP010000002.1"/>
</dbReference>
<dbReference type="EMBL" id="JAMQGP010000002">
    <property type="protein sequence ID" value="MCM2678950.1"/>
    <property type="molecule type" value="Genomic_DNA"/>
</dbReference>
<gene>
    <name evidence="10" type="ORF">NAF29_04575</name>
</gene>
<feature type="site" description="Participates in a stacking interaction with the thymidine ring of dTDP-4-oxo-6-deoxyglucose" evidence="9">
    <location>
        <position position="142"/>
    </location>
</feature>
<feature type="active site" description="Proton donor" evidence="8">
    <location>
        <position position="136"/>
    </location>
</feature>
<name>A0AA41W5E3_9GAMM</name>
<dbReference type="InterPro" id="IPR011051">
    <property type="entry name" value="RmlC_Cupin_sf"/>
</dbReference>
<evidence type="ECO:0000256" key="6">
    <source>
        <dbReference type="ARBA" id="ARBA00031424"/>
    </source>
</evidence>
<reference evidence="10 11" key="1">
    <citation type="journal article" date="2013" name="Antonie Van Leeuwenhoek">
        <title>Echinimonas agarilytica gen. nov., sp. nov., a new gammaproteobacterium isolated from the sea urchin Strongylocentrotus intermedius.</title>
        <authorList>
            <person name="Nedashkovskaya O.I."/>
            <person name="Stenkova A.M."/>
            <person name="Zhukova N.V."/>
            <person name="Van Trappen S."/>
            <person name="Lee J.S."/>
            <person name="Kim S.B."/>
        </authorList>
    </citation>
    <scope>NUCLEOTIDE SEQUENCE [LARGE SCALE GENOMIC DNA]</scope>
    <source>
        <strain evidence="10 11">KMM 6351</strain>
    </source>
</reference>
<organism evidence="10 11">
    <name type="scientific">Echinimonas agarilytica</name>
    <dbReference type="NCBI Taxonomy" id="1215918"/>
    <lineage>
        <taxon>Bacteria</taxon>
        <taxon>Pseudomonadati</taxon>
        <taxon>Pseudomonadota</taxon>
        <taxon>Gammaproteobacteria</taxon>
        <taxon>Alteromonadales</taxon>
        <taxon>Echinimonadaceae</taxon>
        <taxon>Echinimonas</taxon>
    </lineage>
</organism>
<dbReference type="EC" id="5.1.3.13" evidence="3"/>
<evidence type="ECO:0000256" key="4">
    <source>
        <dbReference type="ARBA" id="ARBA00019595"/>
    </source>
</evidence>
<dbReference type="CDD" id="cd00438">
    <property type="entry name" value="cupin_RmlC"/>
    <property type="match status" value="1"/>
</dbReference>
<feature type="active site" description="Proton acceptor" evidence="8">
    <location>
        <position position="66"/>
    </location>
</feature>
<dbReference type="SUPFAM" id="SSF51182">
    <property type="entry name" value="RmlC-like cupins"/>
    <property type="match status" value="1"/>
</dbReference>
<evidence type="ECO:0000256" key="9">
    <source>
        <dbReference type="PIRSR" id="PIRSR600888-3"/>
    </source>
</evidence>
<comment type="caution">
    <text evidence="10">The sequence shown here is derived from an EMBL/GenBank/DDBJ whole genome shotgun (WGS) entry which is preliminary data.</text>
</comment>
<dbReference type="GO" id="GO:0019305">
    <property type="term" value="P:dTDP-rhamnose biosynthetic process"/>
    <property type="evidence" value="ECO:0007669"/>
    <property type="project" value="TreeGrafter"/>
</dbReference>
<dbReference type="Pfam" id="PF00908">
    <property type="entry name" value="dTDP_sugar_isom"/>
    <property type="match status" value="1"/>
</dbReference>
<dbReference type="AlphaFoldDB" id="A0AA41W5E3"/>
<evidence type="ECO:0000256" key="8">
    <source>
        <dbReference type="PIRSR" id="PIRSR600888-1"/>
    </source>
</evidence>
<dbReference type="InterPro" id="IPR014710">
    <property type="entry name" value="RmlC-like_jellyroll"/>
</dbReference>
<evidence type="ECO:0000256" key="1">
    <source>
        <dbReference type="ARBA" id="ARBA00001298"/>
    </source>
</evidence>
<dbReference type="InterPro" id="IPR000888">
    <property type="entry name" value="RmlC-like"/>
</dbReference>
<keyword evidence="11" id="KW-1185">Reference proteome</keyword>
<evidence type="ECO:0000313" key="11">
    <source>
        <dbReference type="Proteomes" id="UP001165393"/>
    </source>
</evidence>
<dbReference type="Gene3D" id="2.60.120.10">
    <property type="entry name" value="Jelly Rolls"/>
    <property type="match status" value="1"/>
</dbReference>
<evidence type="ECO:0000256" key="2">
    <source>
        <dbReference type="ARBA" id="ARBA00001997"/>
    </source>
</evidence>
<dbReference type="PANTHER" id="PTHR21047">
    <property type="entry name" value="DTDP-6-DEOXY-D-GLUCOSE-3,5 EPIMERASE"/>
    <property type="match status" value="1"/>
</dbReference>
<protein>
    <recommendedName>
        <fullName evidence="4">dTDP-4-dehydrorhamnose 3,5-epimerase</fullName>
        <ecNumber evidence="3">5.1.3.13</ecNumber>
    </recommendedName>
    <alternativeName>
        <fullName evidence="6">Thymidine diphospho-4-keto-rhamnose 3,5-epimerase</fullName>
    </alternativeName>
    <alternativeName>
        <fullName evidence="5">dTDP-4-keto-6-deoxyglucose 3,5-epimerase</fullName>
    </alternativeName>
    <alternativeName>
        <fullName evidence="7">dTDP-6-deoxy-D-xylo-4-hexulose 3,5-epimerase</fullName>
    </alternativeName>
</protein>
<dbReference type="PANTHER" id="PTHR21047:SF2">
    <property type="entry name" value="THYMIDINE DIPHOSPHO-4-KETO-RHAMNOSE 3,5-EPIMERASE"/>
    <property type="match status" value="1"/>
</dbReference>
<evidence type="ECO:0000256" key="5">
    <source>
        <dbReference type="ARBA" id="ARBA00029758"/>
    </source>
</evidence>
<dbReference type="Proteomes" id="UP001165393">
    <property type="component" value="Unassembled WGS sequence"/>
</dbReference>
<evidence type="ECO:0000256" key="3">
    <source>
        <dbReference type="ARBA" id="ARBA00012098"/>
    </source>
</evidence>
<sequence>MQQDFSVETLPLKGAFRVRHKVFSDHRGMFKRLSCHQSLLDSGVDAQPRQVNASLTPKKGTIRGMHFQHEPATETKIVCAMSGSLFDVLIDLRPDSDTYLQWYGEQLSGESHSSLIVPPGFAHGFQTTSDNVLMMYLNSTDYAPDLESGIHPLDPSIAVAWPLPVTELSAKDSEHSFIDSTFNGISLGTFEGT</sequence>
<evidence type="ECO:0000256" key="7">
    <source>
        <dbReference type="ARBA" id="ARBA00033311"/>
    </source>
</evidence>
<dbReference type="GO" id="GO:0005829">
    <property type="term" value="C:cytosol"/>
    <property type="evidence" value="ECO:0007669"/>
    <property type="project" value="TreeGrafter"/>
</dbReference>
<evidence type="ECO:0000313" key="10">
    <source>
        <dbReference type="EMBL" id="MCM2678950.1"/>
    </source>
</evidence>
<accession>A0AA41W5E3</accession>
<proteinExistence type="predicted"/>
<comment type="function">
    <text evidence="2">Catalyzes the epimerization of the C3' and C5'positions of dTDP-6-deoxy-D-xylo-4-hexulose, forming dTDP-6-deoxy-L-lyxo-4-hexulose.</text>
</comment>
<comment type="catalytic activity">
    <reaction evidence="1">
        <text>dTDP-4-dehydro-6-deoxy-alpha-D-glucose = dTDP-4-dehydro-beta-L-rhamnose</text>
        <dbReference type="Rhea" id="RHEA:16969"/>
        <dbReference type="ChEBI" id="CHEBI:57649"/>
        <dbReference type="ChEBI" id="CHEBI:62830"/>
        <dbReference type="EC" id="5.1.3.13"/>
    </reaction>
</comment>
<dbReference type="GO" id="GO:0000271">
    <property type="term" value="P:polysaccharide biosynthetic process"/>
    <property type="evidence" value="ECO:0007669"/>
    <property type="project" value="TreeGrafter"/>
</dbReference>